<evidence type="ECO:0000259" key="12">
    <source>
        <dbReference type="PROSITE" id="PS50262"/>
    </source>
</evidence>
<proteinExistence type="inferred from homology"/>
<evidence type="ECO:0000256" key="2">
    <source>
        <dbReference type="ARBA" id="ARBA00010663"/>
    </source>
</evidence>
<keyword evidence="8 10" id="KW-0675">Receptor</keyword>
<comment type="subcellular location">
    <subcellularLocation>
        <location evidence="1">Cell membrane</location>
        <topology evidence="1">Multi-pass membrane protein</topology>
    </subcellularLocation>
</comment>
<dbReference type="Proteomes" id="UP000235965">
    <property type="component" value="Unassembled WGS sequence"/>
</dbReference>
<dbReference type="Gene3D" id="1.20.1070.10">
    <property type="entry name" value="Rhodopsin 7-helix transmembrane proteins"/>
    <property type="match status" value="1"/>
</dbReference>
<keyword evidence="7 11" id="KW-0472">Membrane</keyword>
<evidence type="ECO:0000256" key="10">
    <source>
        <dbReference type="RuleBase" id="RU000688"/>
    </source>
</evidence>
<feature type="transmembrane region" description="Helical" evidence="11">
    <location>
        <begin position="101"/>
        <end position="126"/>
    </location>
</feature>
<organism evidence="13 14">
    <name type="scientific">Cryptotermes secundus</name>
    <dbReference type="NCBI Taxonomy" id="105785"/>
    <lineage>
        <taxon>Eukaryota</taxon>
        <taxon>Metazoa</taxon>
        <taxon>Ecdysozoa</taxon>
        <taxon>Arthropoda</taxon>
        <taxon>Hexapoda</taxon>
        <taxon>Insecta</taxon>
        <taxon>Pterygota</taxon>
        <taxon>Neoptera</taxon>
        <taxon>Polyneoptera</taxon>
        <taxon>Dictyoptera</taxon>
        <taxon>Blattodea</taxon>
        <taxon>Blattoidea</taxon>
        <taxon>Termitoidae</taxon>
        <taxon>Kalotermitidae</taxon>
        <taxon>Cryptotermitinae</taxon>
        <taxon>Cryptotermes</taxon>
    </lineage>
</organism>
<reference evidence="13 14" key="1">
    <citation type="submission" date="2017-12" db="EMBL/GenBank/DDBJ databases">
        <title>Hemimetabolous genomes reveal molecular basis of termite eusociality.</title>
        <authorList>
            <person name="Harrison M.C."/>
            <person name="Jongepier E."/>
            <person name="Robertson H.M."/>
            <person name="Arning N."/>
            <person name="Bitard-Feildel T."/>
            <person name="Chao H."/>
            <person name="Childers C.P."/>
            <person name="Dinh H."/>
            <person name="Doddapaneni H."/>
            <person name="Dugan S."/>
            <person name="Gowin J."/>
            <person name="Greiner C."/>
            <person name="Han Y."/>
            <person name="Hu H."/>
            <person name="Hughes D.S.T."/>
            <person name="Huylmans A.-K."/>
            <person name="Kemena C."/>
            <person name="Kremer L.P.M."/>
            <person name="Lee S.L."/>
            <person name="Lopez-Ezquerra A."/>
            <person name="Mallet L."/>
            <person name="Monroy-Kuhn J.M."/>
            <person name="Moser A."/>
            <person name="Murali S.C."/>
            <person name="Muzny D.M."/>
            <person name="Otani S."/>
            <person name="Piulachs M.-D."/>
            <person name="Poelchau M."/>
            <person name="Qu J."/>
            <person name="Schaub F."/>
            <person name="Wada-Katsumata A."/>
            <person name="Worley K.C."/>
            <person name="Xie Q."/>
            <person name="Ylla G."/>
            <person name="Poulsen M."/>
            <person name="Gibbs R.A."/>
            <person name="Schal C."/>
            <person name="Richards S."/>
            <person name="Belles X."/>
            <person name="Korb J."/>
            <person name="Bornberg-Bauer E."/>
        </authorList>
    </citation>
    <scope>NUCLEOTIDE SEQUENCE [LARGE SCALE GENOMIC DNA]</scope>
    <source>
        <tissue evidence="13">Whole body</tissue>
    </source>
</reference>
<dbReference type="STRING" id="105785.A0A2J7Q2Z5"/>
<dbReference type="PRINTS" id="PR00244">
    <property type="entry name" value="NEUROKININR"/>
</dbReference>
<comment type="similarity">
    <text evidence="2 10">Belongs to the G-protein coupled receptor 1 family.</text>
</comment>
<dbReference type="Pfam" id="PF00001">
    <property type="entry name" value="7tm_1"/>
    <property type="match status" value="1"/>
</dbReference>
<keyword evidence="6 10" id="KW-0297">G-protein coupled receptor</keyword>
<gene>
    <name evidence="13" type="ORF">B7P43_G11683</name>
</gene>
<keyword evidence="3" id="KW-1003">Cell membrane</keyword>
<dbReference type="GO" id="GO:0005886">
    <property type="term" value="C:plasma membrane"/>
    <property type="evidence" value="ECO:0007669"/>
    <property type="project" value="UniProtKB-SubCell"/>
</dbReference>
<dbReference type="GO" id="GO:0004995">
    <property type="term" value="F:tachykinin receptor activity"/>
    <property type="evidence" value="ECO:0007669"/>
    <property type="project" value="InterPro"/>
</dbReference>
<evidence type="ECO:0000256" key="7">
    <source>
        <dbReference type="ARBA" id="ARBA00023136"/>
    </source>
</evidence>
<evidence type="ECO:0000256" key="8">
    <source>
        <dbReference type="ARBA" id="ARBA00023170"/>
    </source>
</evidence>
<feature type="transmembrane region" description="Helical" evidence="11">
    <location>
        <begin position="231"/>
        <end position="256"/>
    </location>
</feature>
<evidence type="ECO:0000256" key="1">
    <source>
        <dbReference type="ARBA" id="ARBA00004651"/>
    </source>
</evidence>
<dbReference type="PROSITE" id="PS50262">
    <property type="entry name" value="G_PROTEIN_RECEP_F1_2"/>
    <property type="match status" value="1"/>
</dbReference>
<evidence type="ECO:0000256" key="6">
    <source>
        <dbReference type="ARBA" id="ARBA00023040"/>
    </source>
</evidence>
<dbReference type="InterPro" id="IPR000276">
    <property type="entry name" value="GPCR_Rhodpsn"/>
</dbReference>
<name>A0A2J7Q2Z5_9NEOP</name>
<evidence type="ECO:0000313" key="13">
    <source>
        <dbReference type="EMBL" id="PNF22949.1"/>
    </source>
</evidence>
<keyword evidence="9 10" id="KW-0807">Transducer</keyword>
<evidence type="ECO:0000256" key="11">
    <source>
        <dbReference type="SAM" id="Phobius"/>
    </source>
</evidence>
<evidence type="ECO:0000256" key="3">
    <source>
        <dbReference type="ARBA" id="ARBA00022475"/>
    </source>
</evidence>
<accession>A0A2J7Q2Z5</accession>
<dbReference type="SUPFAM" id="SSF81321">
    <property type="entry name" value="Family A G protein-coupled receptor-like"/>
    <property type="match status" value="1"/>
</dbReference>
<dbReference type="InterPro" id="IPR017452">
    <property type="entry name" value="GPCR_Rhodpsn_7TM"/>
</dbReference>
<dbReference type="AlphaFoldDB" id="A0A2J7Q2Z5"/>
<feature type="transmembrane region" description="Helical" evidence="11">
    <location>
        <begin position="64"/>
        <end position="89"/>
    </location>
</feature>
<evidence type="ECO:0000313" key="14">
    <source>
        <dbReference type="Proteomes" id="UP000235965"/>
    </source>
</evidence>
<keyword evidence="14" id="KW-1185">Reference proteome</keyword>
<evidence type="ECO:0000256" key="4">
    <source>
        <dbReference type="ARBA" id="ARBA00022692"/>
    </source>
</evidence>
<keyword evidence="5 11" id="KW-1133">Transmembrane helix</keyword>
<dbReference type="OrthoDB" id="5981855at2759"/>
<dbReference type="EMBL" id="NEVH01019075">
    <property type="protein sequence ID" value="PNF22949.1"/>
    <property type="molecule type" value="Genomic_DNA"/>
</dbReference>
<feature type="transmembrane region" description="Helical" evidence="11">
    <location>
        <begin position="138"/>
        <end position="159"/>
    </location>
</feature>
<keyword evidence="4 10" id="KW-0812">Transmembrane</keyword>
<dbReference type="InParanoid" id="A0A2J7Q2Z5"/>
<protein>
    <recommendedName>
        <fullName evidence="12">G-protein coupled receptors family 1 profile domain-containing protein</fullName>
    </recommendedName>
</protein>
<dbReference type="PROSITE" id="PS00237">
    <property type="entry name" value="G_PROTEIN_RECEP_F1_1"/>
    <property type="match status" value="1"/>
</dbReference>
<dbReference type="PANTHER" id="PTHR46925">
    <property type="entry name" value="G-PROTEIN COUPLED RECEPTOR TKR-1-RELATED"/>
    <property type="match status" value="1"/>
</dbReference>
<evidence type="ECO:0000256" key="9">
    <source>
        <dbReference type="ARBA" id="ARBA00023224"/>
    </source>
</evidence>
<evidence type="ECO:0000256" key="5">
    <source>
        <dbReference type="ARBA" id="ARBA00022989"/>
    </source>
</evidence>
<feature type="transmembrane region" description="Helical" evidence="11">
    <location>
        <begin position="180"/>
        <end position="200"/>
    </location>
</feature>
<feature type="domain" description="G-protein coupled receptors family 1 profile" evidence="12">
    <location>
        <begin position="80"/>
        <end position="287"/>
    </location>
</feature>
<dbReference type="InterPro" id="IPR001681">
    <property type="entry name" value="Neurokn_rcpt"/>
</dbReference>
<sequence>MSLQPVMTFDFYNSTVTWCPDPALNLSWVTNATAVPELEDWSTPSSSNRRRHHPHLLMVWWQQLVWSALFALMLLVATGGNAIVLWIVLAHRRMRTITNYFLVNLSVADLFMAVFNCVFNFVYMLNSNWYFGSPYCRISNFIANVSVAASVFTLTGISFDRYLAIVRPLQPRMSKASAQVTILVIWLAGMVLGLPCLLYSTTITYKYSGKIRTACILVWPDGQPLISTLDYVYNVVLLLATYVAPMAAMVACYSAMGRELWGSRSIGELTQRQVDSIRSKRKVRTLFSGYQQCHLAYYYRRFKDHLRPPPSGSDGDRDDS</sequence>
<comment type="caution">
    <text evidence="13">The sequence shown here is derived from an EMBL/GenBank/DDBJ whole genome shotgun (WGS) entry which is preliminary data.</text>
</comment>
<dbReference type="PANTHER" id="PTHR46925:SF2">
    <property type="entry name" value="G-PROTEIN COUPLED RECEPTOR TKR-1-RELATED"/>
    <property type="match status" value="1"/>
</dbReference>
<dbReference type="PRINTS" id="PR00237">
    <property type="entry name" value="GPCRRHODOPSN"/>
</dbReference>